<organism evidence="1">
    <name type="scientific">human gut metagenome</name>
    <dbReference type="NCBI Taxonomy" id="408170"/>
    <lineage>
        <taxon>unclassified sequences</taxon>
        <taxon>metagenomes</taxon>
        <taxon>organismal metagenomes</taxon>
    </lineage>
</organism>
<feature type="non-terminal residue" evidence="1">
    <location>
        <position position="1"/>
    </location>
</feature>
<dbReference type="EMBL" id="AZMM01003214">
    <property type="protein sequence ID" value="ETJ42807.1"/>
    <property type="molecule type" value="Genomic_DNA"/>
</dbReference>
<evidence type="ECO:0000313" key="1">
    <source>
        <dbReference type="EMBL" id="ETJ42807.1"/>
    </source>
</evidence>
<name>W1YK14_9ZZZZ</name>
<accession>W1YK14</accession>
<protein>
    <submittedName>
        <fullName evidence="1">Uncharacterized protein</fullName>
    </submittedName>
</protein>
<reference evidence="1" key="1">
    <citation type="submission" date="2013-12" db="EMBL/GenBank/DDBJ databases">
        <title>A Varibaculum cambriense genome reconstructed from a premature infant gut community with otherwise low bacterial novelty that shifts toward anaerobic metabolism during the third week of life.</title>
        <authorList>
            <person name="Brown C.T."/>
            <person name="Sharon I."/>
            <person name="Thomas B.C."/>
            <person name="Castelle C.J."/>
            <person name="Morowitz M.J."/>
            <person name="Banfield J.F."/>
        </authorList>
    </citation>
    <scope>NUCLEOTIDE SEQUENCE</scope>
</reference>
<gene>
    <name evidence="1" type="ORF">Q604_UNBC03214G0001</name>
</gene>
<sequence>PLLVPGLPCQGVTQLHFVGESTGCSPFGVLLRGTRIVLTRIHPRGYPLPSGSRVAVKELMGHSTPRQMNATFDKSRT</sequence>
<feature type="non-terminal residue" evidence="1">
    <location>
        <position position="77"/>
    </location>
</feature>
<dbReference type="AlphaFoldDB" id="W1YK14"/>
<comment type="caution">
    <text evidence="1">The sequence shown here is derived from an EMBL/GenBank/DDBJ whole genome shotgun (WGS) entry which is preliminary data.</text>
</comment>
<proteinExistence type="predicted"/>